<evidence type="ECO:0000259" key="1">
    <source>
        <dbReference type="PROSITE" id="PS51819"/>
    </source>
</evidence>
<dbReference type="RefSeq" id="WP_272093636.1">
    <property type="nucleotide sequence ID" value="NZ_JAQNDK010000001.1"/>
</dbReference>
<dbReference type="InterPro" id="IPR037523">
    <property type="entry name" value="VOC_core"/>
</dbReference>
<dbReference type="PROSITE" id="PS51819">
    <property type="entry name" value="VOC"/>
    <property type="match status" value="1"/>
</dbReference>
<proteinExistence type="predicted"/>
<dbReference type="InterPro" id="IPR004360">
    <property type="entry name" value="Glyas_Fos-R_dOase_dom"/>
</dbReference>
<organism evidence="2 3">
    <name type="scientific">Sorangium atrum</name>
    <dbReference type="NCBI Taxonomy" id="2995308"/>
    <lineage>
        <taxon>Bacteria</taxon>
        <taxon>Pseudomonadati</taxon>
        <taxon>Myxococcota</taxon>
        <taxon>Polyangia</taxon>
        <taxon>Polyangiales</taxon>
        <taxon>Polyangiaceae</taxon>
        <taxon>Sorangium</taxon>
    </lineage>
</organism>
<dbReference type="EMBL" id="JAQNDK010000001">
    <property type="protein sequence ID" value="MDC0676862.1"/>
    <property type="molecule type" value="Genomic_DNA"/>
</dbReference>
<dbReference type="SUPFAM" id="SSF54593">
    <property type="entry name" value="Glyoxalase/Bleomycin resistance protein/Dihydroxybiphenyl dioxygenase"/>
    <property type="match status" value="1"/>
</dbReference>
<evidence type="ECO:0000313" key="3">
    <source>
        <dbReference type="Proteomes" id="UP001217485"/>
    </source>
</evidence>
<comment type="caution">
    <text evidence="2">The sequence shown here is derived from an EMBL/GenBank/DDBJ whole genome shotgun (WGS) entry which is preliminary data.</text>
</comment>
<dbReference type="InterPro" id="IPR029068">
    <property type="entry name" value="Glyas_Bleomycin-R_OHBP_Dase"/>
</dbReference>
<dbReference type="Gene3D" id="3.10.180.10">
    <property type="entry name" value="2,3-Dihydroxybiphenyl 1,2-Dioxygenase, domain 1"/>
    <property type="match status" value="1"/>
</dbReference>
<gene>
    <name evidence="2" type="ORF">POL72_03850</name>
</gene>
<protein>
    <submittedName>
        <fullName evidence="2">VOC family protein</fullName>
    </submittedName>
</protein>
<dbReference type="Proteomes" id="UP001217485">
    <property type="component" value="Unassembled WGS sequence"/>
</dbReference>
<accession>A0ABT5BRR5</accession>
<sequence length="117" mass="12634">MSVQRVAYLVLRCADLERSRRFYEGLGLRLSPEQHGSGAKHYSCDVGGMILELYPLSDRPTSGLRLGLVVSDLARVLESLRASGAVVGAVRAVGSEGSSPVTVIDPDGHWIALEQER</sequence>
<reference evidence="2 3" key="1">
    <citation type="submission" date="2023-01" db="EMBL/GenBank/DDBJ databases">
        <title>Minimal conservation of predation-associated metabolite biosynthetic gene clusters underscores biosynthetic potential of Myxococcota including descriptions for ten novel species: Archangium lansinium sp. nov., Myxococcus landrumus sp. nov., Nannocystis bai.</title>
        <authorList>
            <person name="Ahearne A."/>
            <person name="Stevens C."/>
            <person name="Dowd S."/>
        </authorList>
    </citation>
    <scope>NUCLEOTIDE SEQUENCE [LARGE SCALE GENOMIC DNA]</scope>
    <source>
        <strain evidence="2 3">WIWO2</strain>
    </source>
</reference>
<evidence type="ECO:0000313" key="2">
    <source>
        <dbReference type="EMBL" id="MDC0676862.1"/>
    </source>
</evidence>
<name>A0ABT5BRR5_9BACT</name>
<keyword evidence="3" id="KW-1185">Reference proteome</keyword>
<dbReference type="Pfam" id="PF00903">
    <property type="entry name" value="Glyoxalase"/>
    <property type="match status" value="1"/>
</dbReference>
<feature type="domain" description="VOC" evidence="1">
    <location>
        <begin position="5"/>
        <end position="116"/>
    </location>
</feature>